<dbReference type="Proteomes" id="UP000260862">
    <property type="component" value="Unassembled WGS sequence"/>
</dbReference>
<evidence type="ECO:0000259" key="2">
    <source>
        <dbReference type="Pfam" id="PF13568"/>
    </source>
</evidence>
<dbReference type="Proteomes" id="UP000283485">
    <property type="component" value="Unassembled WGS sequence"/>
</dbReference>
<gene>
    <name evidence="6" type="ORF">DW653_04390</name>
    <name evidence="5" type="ORF">DWY14_13775</name>
    <name evidence="4" type="ORF">DXC17_13570</name>
    <name evidence="3" type="ORF">DXD04_04660</name>
</gene>
<keyword evidence="8" id="KW-1185">Reference proteome</keyword>
<dbReference type="EMBL" id="QSQT01000006">
    <property type="protein sequence ID" value="RGK57211.1"/>
    <property type="molecule type" value="Genomic_DNA"/>
</dbReference>
<dbReference type="EMBL" id="QRUY01000038">
    <property type="protein sequence ID" value="RGS04046.1"/>
    <property type="molecule type" value="Genomic_DNA"/>
</dbReference>
<keyword evidence="1" id="KW-0732">Signal</keyword>
<evidence type="ECO:0000313" key="7">
    <source>
        <dbReference type="Proteomes" id="UP000260780"/>
    </source>
</evidence>
<dbReference type="Proteomes" id="UP000285750">
    <property type="component" value="Unassembled WGS sequence"/>
</dbReference>
<dbReference type="RefSeq" id="WP_117671290.1">
    <property type="nucleotide sequence ID" value="NZ_CABOGR010000006.1"/>
</dbReference>
<evidence type="ECO:0000313" key="10">
    <source>
        <dbReference type="Proteomes" id="UP000285750"/>
    </source>
</evidence>
<evidence type="ECO:0000313" key="9">
    <source>
        <dbReference type="Proteomes" id="UP000283485"/>
    </source>
</evidence>
<evidence type="ECO:0000313" key="5">
    <source>
        <dbReference type="EMBL" id="RGS04046.1"/>
    </source>
</evidence>
<accession>A0A3E4N509</accession>
<evidence type="ECO:0000313" key="4">
    <source>
        <dbReference type="EMBL" id="RGM36412.1"/>
    </source>
</evidence>
<evidence type="ECO:0000313" key="3">
    <source>
        <dbReference type="EMBL" id="RGK57211.1"/>
    </source>
</evidence>
<evidence type="ECO:0000313" key="6">
    <source>
        <dbReference type="EMBL" id="RHF92271.1"/>
    </source>
</evidence>
<dbReference type="EMBL" id="QSTF01000044">
    <property type="protein sequence ID" value="RGM36412.1"/>
    <property type="molecule type" value="Genomic_DNA"/>
</dbReference>
<feature type="chain" id="PRO_5041810544" evidence="1">
    <location>
        <begin position="23"/>
        <end position="211"/>
    </location>
</feature>
<dbReference type="Pfam" id="PF13568">
    <property type="entry name" value="OMP_b-brl_2"/>
    <property type="match status" value="1"/>
</dbReference>
<sequence>MKKKILFTLVMTVSLLCVGVQAQEFRYGLSGGYNYNSTKESISRSGFHAGLKGEYAFREAAKGLYADMGLMISSYGWKSVPYYVMNERTYEYESTPYYLHLPIHLGYKLKVGRNVSLFLDAGPYFNVGLFGQMKQIASLPGEPDIVTVSSHNMFKEGVMPRFDWGVGFRAGVEIARHVQIAIGYDWGMTKTYQHNPDTKFRTFVASLTYYF</sequence>
<evidence type="ECO:0000256" key="1">
    <source>
        <dbReference type="SAM" id="SignalP"/>
    </source>
</evidence>
<dbReference type="Proteomes" id="UP000260780">
    <property type="component" value="Unassembled WGS sequence"/>
</dbReference>
<comment type="caution">
    <text evidence="3">The sequence shown here is derived from an EMBL/GenBank/DDBJ whole genome shotgun (WGS) entry which is preliminary data.</text>
</comment>
<protein>
    <submittedName>
        <fullName evidence="3">PorT family protein</fullName>
    </submittedName>
</protein>
<organism evidence="3 8">
    <name type="scientific">Phocaeicola plebeius</name>
    <dbReference type="NCBI Taxonomy" id="310297"/>
    <lineage>
        <taxon>Bacteria</taxon>
        <taxon>Pseudomonadati</taxon>
        <taxon>Bacteroidota</taxon>
        <taxon>Bacteroidia</taxon>
        <taxon>Bacteroidales</taxon>
        <taxon>Bacteroidaceae</taxon>
        <taxon>Phocaeicola</taxon>
    </lineage>
</organism>
<feature type="signal peptide" evidence="1">
    <location>
        <begin position="1"/>
        <end position="22"/>
    </location>
</feature>
<evidence type="ECO:0000313" key="8">
    <source>
        <dbReference type="Proteomes" id="UP000260862"/>
    </source>
</evidence>
<reference evidence="7 8" key="1">
    <citation type="submission" date="2018-08" db="EMBL/GenBank/DDBJ databases">
        <title>A genome reference for cultivated species of the human gut microbiota.</title>
        <authorList>
            <person name="Zou Y."/>
            <person name="Xue W."/>
            <person name="Luo G."/>
        </authorList>
    </citation>
    <scope>NUCLEOTIDE SEQUENCE [LARGE SCALE GENOMIC DNA]</scope>
    <source>
        <strain evidence="5 10">AF24-16AC</strain>
        <strain evidence="6 9">AM23-23</strain>
        <strain evidence="4 7">OM08-14</strain>
        <strain evidence="3 8">TF10-3AC</strain>
    </source>
</reference>
<dbReference type="InterPro" id="IPR025665">
    <property type="entry name" value="Beta-barrel_OMP_2"/>
</dbReference>
<dbReference type="AlphaFoldDB" id="A0A3E4N509"/>
<name>A0A3E4N509_9BACT</name>
<proteinExistence type="predicted"/>
<feature type="domain" description="Outer membrane protein beta-barrel" evidence="2">
    <location>
        <begin position="21"/>
        <end position="192"/>
    </location>
</feature>
<dbReference type="EMBL" id="QRHQ01000005">
    <property type="protein sequence ID" value="RHF92271.1"/>
    <property type="molecule type" value="Genomic_DNA"/>
</dbReference>